<accession>A0A955J242</accession>
<dbReference type="PANTHER" id="PTHR37953">
    <property type="entry name" value="UPF0127 PROTEIN MJ1496"/>
    <property type="match status" value="1"/>
</dbReference>
<dbReference type="EMBL" id="JAGQNX010000096">
    <property type="protein sequence ID" value="MCA9308491.1"/>
    <property type="molecule type" value="Genomic_DNA"/>
</dbReference>
<proteinExistence type="predicted"/>
<comment type="caution">
    <text evidence="2">The sequence shown here is derived from an EMBL/GenBank/DDBJ whole genome shotgun (WGS) entry which is preliminary data.</text>
</comment>
<reference evidence="2" key="2">
    <citation type="journal article" date="2021" name="Microbiome">
        <title>Successional dynamics and alternative stable states in a saline activated sludge microbial community over 9 years.</title>
        <authorList>
            <person name="Wang Y."/>
            <person name="Ye J."/>
            <person name="Ju F."/>
            <person name="Liu L."/>
            <person name="Boyd J.A."/>
            <person name="Deng Y."/>
            <person name="Parks D.H."/>
            <person name="Jiang X."/>
            <person name="Yin X."/>
            <person name="Woodcroft B.J."/>
            <person name="Tyson G.W."/>
            <person name="Hugenholtz P."/>
            <person name="Polz M.F."/>
            <person name="Zhang T."/>
        </authorList>
    </citation>
    <scope>NUCLEOTIDE SEQUENCE</scope>
    <source>
        <strain evidence="2">HKST-UBA79</strain>
    </source>
</reference>
<dbReference type="InterPro" id="IPR038695">
    <property type="entry name" value="Saro_0823-like_sf"/>
</dbReference>
<reference evidence="2" key="1">
    <citation type="submission" date="2020-04" db="EMBL/GenBank/DDBJ databases">
        <authorList>
            <person name="Zhang T."/>
        </authorList>
    </citation>
    <scope>NUCLEOTIDE SEQUENCE</scope>
    <source>
        <strain evidence="2">HKST-UBA79</strain>
    </source>
</reference>
<organism evidence="2 3">
    <name type="scientific">candidate division WWE3 bacterium</name>
    <dbReference type="NCBI Taxonomy" id="2053526"/>
    <lineage>
        <taxon>Bacteria</taxon>
        <taxon>Katanobacteria</taxon>
    </lineage>
</organism>
<keyword evidence="1" id="KW-0812">Transmembrane</keyword>
<evidence type="ECO:0000313" key="3">
    <source>
        <dbReference type="Proteomes" id="UP000740557"/>
    </source>
</evidence>
<evidence type="ECO:0000256" key="1">
    <source>
        <dbReference type="SAM" id="Phobius"/>
    </source>
</evidence>
<feature type="transmembrane region" description="Helical" evidence="1">
    <location>
        <begin position="6"/>
        <end position="25"/>
    </location>
</feature>
<protein>
    <submittedName>
        <fullName evidence="2">DUF192 domain-containing protein</fullName>
    </submittedName>
</protein>
<dbReference type="Gene3D" id="2.60.120.1140">
    <property type="entry name" value="Protein of unknown function DUF192"/>
    <property type="match status" value="1"/>
</dbReference>
<dbReference type="Pfam" id="PF02643">
    <property type="entry name" value="DUF192"/>
    <property type="match status" value="1"/>
</dbReference>
<keyword evidence="1" id="KW-1133">Transmembrane helix</keyword>
<dbReference type="InterPro" id="IPR003795">
    <property type="entry name" value="DUF192"/>
</dbReference>
<dbReference type="Proteomes" id="UP000740557">
    <property type="component" value="Unassembled WGS sequence"/>
</dbReference>
<dbReference type="AlphaFoldDB" id="A0A955J242"/>
<name>A0A955J242_UNCKA</name>
<gene>
    <name evidence="2" type="ORF">KC980_03185</name>
</gene>
<sequence length="155" mass="17921">MKYAVFIPTVIIFLLLVGLLYYFYFSPKPSYETKTVTINKQVITLEVADTTAKRARGLMYRTELPYSSGMLFVFEKEGLYPFWMANTYIPLDIIWLNSDKEIVYINHNTPPCTATGNIKAVCTSYNPKKYAKYVIELNGGWAKKNRLNIKDKISF</sequence>
<keyword evidence="1" id="KW-0472">Membrane</keyword>
<evidence type="ECO:0000313" key="2">
    <source>
        <dbReference type="EMBL" id="MCA9308491.1"/>
    </source>
</evidence>
<dbReference type="PANTHER" id="PTHR37953:SF1">
    <property type="entry name" value="UPF0127 PROTEIN MJ1496"/>
    <property type="match status" value="1"/>
</dbReference>